<evidence type="ECO:0000256" key="1">
    <source>
        <dbReference type="ARBA" id="ARBA00007689"/>
    </source>
</evidence>
<keyword evidence="4" id="KW-1185">Reference proteome</keyword>
<sequence>MKQYLLSVYQPDGGTPPPEVLEPIMEGLRRLNDDLRAAGAWVFAAGLHAPETATVVRVRDGADLITDGPFTEGKEHLGGFTVIQAPDLDAALRWARRMADVTTLPIEVRPIAS</sequence>
<protein>
    <recommendedName>
        <fullName evidence="2">YCII-related domain-containing protein</fullName>
    </recommendedName>
</protein>
<dbReference type="InterPro" id="IPR005545">
    <property type="entry name" value="YCII"/>
</dbReference>
<dbReference type="SUPFAM" id="SSF54909">
    <property type="entry name" value="Dimeric alpha+beta barrel"/>
    <property type="match status" value="1"/>
</dbReference>
<dbReference type="EMBL" id="JACHNB010000001">
    <property type="protein sequence ID" value="MBB4741762.1"/>
    <property type="molecule type" value="Genomic_DNA"/>
</dbReference>
<dbReference type="Gene3D" id="3.30.70.1060">
    <property type="entry name" value="Dimeric alpha+beta barrel"/>
    <property type="match status" value="1"/>
</dbReference>
<comment type="similarity">
    <text evidence="1">Belongs to the YciI family.</text>
</comment>
<reference evidence="3 4" key="1">
    <citation type="submission" date="2020-08" db="EMBL/GenBank/DDBJ databases">
        <title>Sequencing the genomes of 1000 actinobacteria strains.</title>
        <authorList>
            <person name="Klenk H.-P."/>
        </authorList>
    </citation>
    <scope>NUCLEOTIDE SEQUENCE [LARGE SCALE GENOMIC DNA]</scope>
    <source>
        <strain evidence="3 4">DSM 45809</strain>
    </source>
</reference>
<dbReference type="RefSeq" id="WP_185042209.1">
    <property type="nucleotide sequence ID" value="NZ_BAABFG010000005.1"/>
</dbReference>
<evidence type="ECO:0000259" key="2">
    <source>
        <dbReference type="Pfam" id="PF03795"/>
    </source>
</evidence>
<feature type="domain" description="YCII-related" evidence="2">
    <location>
        <begin position="5"/>
        <end position="111"/>
    </location>
</feature>
<evidence type="ECO:0000313" key="3">
    <source>
        <dbReference type="EMBL" id="MBB4741762.1"/>
    </source>
</evidence>
<dbReference type="AlphaFoldDB" id="A0A7W7H0R3"/>
<dbReference type="PANTHER" id="PTHR35174">
    <property type="entry name" value="BLL7171 PROTEIN-RELATED"/>
    <property type="match status" value="1"/>
</dbReference>
<dbReference type="Proteomes" id="UP000546162">
    <property type="component" value="Unassembled WGS sequence"/>
</dbReference>
<gene>
    <name evidence="3" type="ORF">BJY16_005221</name>
</gene>
<comment type="caution">
    <text evidence="3">The sequence shown here is derived from an EMBL/GenBank/DDBJ whole genome shotgun (WGS) entry which is preliminary data.</text>
</comment>
<dbReference type="InterPro" id="IPR011008">
    <property type="entry name" value="Dimeric_a/b-barrel"/>
</dbReference>
<evidence type="ECO:0000313" key="4">
    <source>
        <dbReference type="Proteomes" id="UP000546162"/>
    </source>
</evidence>
<name>A0A7W7H0R3_9ACTN</name>
<organism evidence="3 4">
    <name type="scientific">Actinoplanes octamycinicus</name>
    <dbReference type="NCBI Taxonomy" id="135948"/>
    <lineage>
        <taxon>Bacteria</taxon>
        <taxon>Bacillati</taxon>
        <taxon>Actinomycetota</taxon>
        <taxon>Actinomycetes</taxon>
        <taxon>Micromonosporales</taxon>
        <taxon>Micromonosporaceae</taxon>
        <taxon>Actinoplanes</taxon>
    </lineage>
</organism>
<accession>A0A7W7H0R3</accession>
<dbReference type="Pfam" id="PF03795">
    <property type="entry name" value="YCII"/>
    <property type="match status" value="1"/>
</dbReference>
<dbReference type="PANTHER" id="PTHR35174:SF3">
    <property type="entry name" value="BLL7171 PROTEIN"/>
    <property type="match status" value="1"/>
</dbReference>
<proteinExistence type="inferred from homology"/>